<proteinExistence type="predicted"/>
<keyword evidence="1 3" id="KW-0808">Transferase</keyword>
<dbReference type="Pfam" id="PF13649">
    <property type="entry name" value="Methyltransf_25"/>
    <property type="match status" value="1"/>
</dbReference>
<dbReference type="RefSeq" id="WP_186988712.1">
    <property type="nucleotide sequence ID" value="NZ_CP052909.1"/>
</dbReference>
<dbReference type="GO" id="GO:0008168">
    <property type="term" value="F:methyltransferase activity"/>
    <property type="evidence" value="ECO:0007669"/>
    <property type="project" value="UniProtKB-KW"/>
</dbReference>
<dbReference type="InterPro" id="IPR041698">
    <property type="entry name" value="Methyltransf_25"/>
</dbReference>
<organism evidence="3 4">
    <name type="scientific">Constantimarinum furrinae</name>
    <dbReference type="NCBI Taxonomy" id="2562285"/>
    <lineage>
        <taxon>Bacteria</taxon>
        <taxon>Pseudomonadati</taxon>
        <taxon>Bacteroidota</taxon>
        <taxon>Flavobacteriia</taxon>
        <taxon>Flavobacteriales</taxon>
        <taxon>Flavobacteriaceae</taxon>
        <taxon>Altibacter/Constantimarinum group</taxon>
        <taxon>Constantimarinum</taxon>
    </lineage>
</organism>
<keyword evidence="4" id="KW-1185">Reference proteome</keyword>
<feature type="domain" description="Methyltransferase" evidence="2">
    <location>
        <begin position="65"/>
        <end position="161"/>
    </location>
</feature>
<dbReference type="CDD" id="cd02440">
    <property type="entry name" value="AdoMet_MTases"/>
    <property type="match status" value="1"/>
</dbReference>
<sequence>MVQFSSKYRSKETEVMDSMDLQGEEMRTLLNDLKRINTWLGGFSITLDGIDQLIAHSGRSNIITIVDLGCGDGAMLRKCAEHGRHENLDFRLIGVDANPHILEVAVEKSREYPNITYKAMDVFSPSIHELQADIVLCTLFLHHFKNEDIATLLKDLLKNTKVGIVINDLRRSSVAFRLFRMVSPLLVKTKIARHDGLVSIARGFTNSDIWEISTKLPTHKMNLFQKWAFRYQWIIFTIK</sequence>
<protein>
    <submittedName>
        <fullName evidence="3">Methyltransferase family protein</fullName>
    </submittedName>
</protein>
<evidence type="ECO:0000256" key="1">
    <source>
        <dbReference type="ARBA" id="ARBA00022679"/>
    </source>
</evidence>
<keyword evidence="3" id="KW-0489">Methyltransferase</keyword>
<dbReference type="EMBL" id="CP052909">
    <property type="protein sequence ID" value="QNJ98778.1"/>
    <property type="molecule type" value="Genomic_DNA"/>
</dbReference>
<dbReference type="PANTHER" id="PTHR43861">
    <property type="entry name" value="TRANS-ACONITATE 2-METHYLTRANSFERASE-RELATED"/>
    <property type="match status" value="1"/>
</dbReference>
<dbReference type="InterPro" id="IPR029063">
    <property type="entry name" value="SAM-dependent_MTases_sf"/>
</dbReference>
<reference evidence="3 4" key="1">
    <citation type="submission" date="2020-04" db="EMBL/GenBank/DDBJ databases">
        <title>Genome sequence of Altibacter aquimarinus strain ALE3EI.</title>
        <authorList>
            <person name="Oh H.-M."/>
            <person name="Jang D."/>
        </authorList>
    </citation>
    <scope>NUCLEOTIDE SEQUENCE [LARGE SCALE GENOMIC DNA]</scope>
    <source>
        <strain evidence="3 4">ALE3EI</strain>
    </source>
</reference>
<dbReference type="SUPFAM" id="SSF53335">
    <property type="entry name" value="S-adenosyl-L-methionine-dependent methyltransferases"/>
    <property type="match status" value="1"/>
</dbReference>
<dbReference type="Proteomes" id="UP000515514">
    <property type="component" value="Chromosome"/>
</dbReference>
<dbReference type="GO" id="GO:0032259">
    <property type="term" value="P:methylation"/>
    <property type="evidence" value="ECO:0007669"/>
    <property type="project" value="UniProtKB-KW"/>
</dbReference>
<gene>
    <name evidence="3" type="ORF">ALE3EI_2234</name>
</gene>
<evidence type="ECO:0000313" key="3">
    <source>
        <dbReference type="EMBL" id="QNJ98778.1"/>
    </source>
</evidence>
<dbReference type="AlphaFoldDB" id="A0A7G8PWR2"/>
<evidence type="ECO:0000313" key="4">
    <source>
        <dbReference type="Proteomes" id="UP000515514"/>
    </source>
</evidence>
<accession>A0A7G8PWR2</accession>
<name>A0A7G8PWR2_9FLAO</name>
<dbReference type="KEGG" id="alti:ALE3EI_2234"/>
<dbReference type="Gene3D" id="3.40.50.150">
    <property type="entry name" value="Vaccinia Virus protein VP39"/>
    <property type="match status" value="1"/>
</dbReference>
<evidence type="ECO:0000259" key="2">
    <source>
        <dbReference type="Pfam" id="PF13649"/>
    </source>
</evidence>